<name>A0A914PD22_9BILA</name>
<dbReference type="Gene3D" id="3.40.630.30">
    <property type="match status" value="1"/>
</dbReference>
<protein>
    <submittedName>
        <fullName evidence="2">Uncharacterized protein</fullName>
    </submittedName>
</protein>
<keyword evidence="1" id="KW-1185">Reference proteome</keyword>
<evidence type="ECO:0000313" key="2">
    <source>
        <dbReference type="WBParaSite" id="PDA_v2.g13320.t1"/>
    </source>
</evidence>
<reference evidence="2" key="1">
    <citation type="submission" date="2022-11" db="UniProtKB">
        <authorList>
            <consortium name="WormBaseParasite"/>
        </authorList>
    </citation>
    <scope>IDENTIFICATION</scope>
</reference>
<organism evidence="1 2">
    <name type="scientific">Panagrolaimus davidi</name>
    <dbReference type="NCBI Taxonomy" id="227884"/>
    <lineage>
        <taxon>Eukaryota</taxon>
        <taxon>Metazoa</taxon>
        <taxon>Ecdysozoa</taxon>
        <taxon>Nematoda</taxon>
        <taxon>Chromadorea</taxon>
        <taxon>Rhabditida</taxon>
        <taxon>Tylenchina</taxon>
        <taxon>Panagrolaimomorpha</taxon>
        <taxon>Panagrolaimoidea</taxon>
        <taxon>Panagrolaimidae</taxon>
        <taxon>Panagrolaimus</taxon>
    </lineage>
</organism>
<dbReference type="Proteomes" id="UP000887578">
    <property type="component" value="Unplaced"/>
</dbReference>
<dbReference type="AlphaFoldDB" id="A0A914PD22"/>
<dbReference type="WBParaSite" id="PDA_v2.g13320.t1">
    <property type="protein sequence ID" value="PDA_v2.g13320.t1"/>
    <property type="gene ID" value="PDA_v2.g13320"/>
</dbReference>
<evidence type="ECO:0000313" key="1">
    <source>
        <dbReference type="Proteomes" id="UP000887578"/>
    </source>
</evidence>
<accession>A0A914PD22</accession>
<proteinExistence type="predicted"/>
<sequence>MILTIFNFLDIKNGPYKNHNLNRIAVLLEELSWQTGKFLPKTAQKLVNKNYFNFGLATKSAAILQKLMIDQGCTHEAGYCVATGTWKMSKKFGHHTIYSLPYDRFLENGKPVFENLNDKAKAAYATYLDYEKDRFGCKCHI</sequence>